<gene>
    <name evidence="1" type="ORF">LCGC14_2322010</name>
</gene>
<evidence type="ECO:0000313" key="1">
    <source>
        <dbReference type="EMBL" id="KKL48785.1"/>
    </source>
</evidence>
<accession>A0A0F9EV11</accession>
<protein>
    <submittedName>
        <fullName evidence="1">Uncharacterized protein</fullName>
    </submittedName>
</protein>
<dbReference type="AlphaFoldDB" id="A0A0F9EV11"/>
<dbReference type="EMBL" id="LAZR01033195">
    <property type="protein sequence ID" value="KKL48785.1"/>
    <property type="molecule type" value="Genomic_DNA"/>
</dbReference>
<comment type="caution">
    <text evidence="1">The sequence shown here is derived from an EMBL/GenBank/DDBJ whole genome shotgun (WGS) entry which is preliminary data.</text>
</comment>
<sequence>IEFMDAKVSFQLSPRIFCSHASSSEITIVSVDERSPCKERVFYQGERGVWKEENVLPSIYARKFHVMFPINDGELHFNHTCRS</sequence>
<name>A0A0F9EV11_9ZZZZ</name>
<proteinExistence type="predicted"/>
<organism evidence="1">
    <name type="scientific">marine sediment metagenome</name>
    <dbReference type="NCBI Taxonomy" id="412755"/>
    <lineage>
        <taxon>unclassified sequences</taxon>
        <taxon>metagenomes</taxon>
        <taxon>ecological metagenomes</taxon>
    </lineage>
</organism>
<reference evidence="1" key="1">
    <citation type="journal article" date="2015" name="Nature">
        <title>Complex archaea that bridge the gap between prokaryotes and eukaryotes.</title>
        <authorList>
            <person name="Spang A."/>
            <person name="Saw J.H."/>
            <person name="Jorgensen S.L."/>
            <person name="Zaremba-Niedzwiedzka K."/>
            <person name="Martijn J."/>
            <person name="Lind A.E."/>
            <person name="van Eijk R."/>
            <person name="Schleper C."/>
            <person name="Guy L."/>
            <person name="Ettema T.J."/>
        </authorList>
    </citation>
    <scope>NUCLEOTIDE SEQUENCE</scope>
</reference>
<feature type="non-terminal residue" evidence="1">
    <location>
        <position position="1"/>
    </location>
</feature>